<keyword evidence="3" id="KW-1185">Reference proteome</keyword>
<dbReference type="AlphaFoldDB" id="A0A9W6GCS8"/>
<organism evidence="2 3">
    <name type="scientific">Glycomyces algeriensis</name>
    <dbReference type="NCBI Taxonomy" id="256037"/>
    <lineage>
        <taxon>Bacteria</taxon>
        <taxon>Bacillati</taxon>
        <taxon>Actinomycetota</taxon>
        <taxon>Actinomycetes</taxon>
        <taxon>Glycomycetales</taxon>
        <taxon>Glycomycetaceae</taxon>
        <taxon>Glycomyces</taxon>
    </lineage>
</organism>
<evidence type="ECO:0000256" key="1">
    <source>
        <dbReference type="SAM" id="MobiDB-lite"/>
    </source>
</evidence>
<dbReference type="RefSeq" id="WP_270116029.1">
    <property type="nucleotide sequence ID" value="NZ_BSDT01000001.1"/>
</dbReference>
<evidence type="ECO:0000313" key="3">
    <source>
        <dbReference type="Proteomes" id="UP001144313"/>
    </source>
</evidence>
<dbReference type="Proteomes" id="UP001144313">
    <property type="component" value="Unassembled WGS sequence"/>
</dbReference>
<comment type="caution">
    <text evidence="2">The sequence shown here is derived from an EMBL/GenBank/DDBJ whole genome shotgun (WGS) entry which is preliminary data.</text>
</comment>
<accession>A0A9W6GCS8</accession>
<feature type="region of interest" description="Disordered" evidence="1">
    <location>
        <begin position="41"/>
        <end position="63"/>
    </location>
</feature>
<dbReference type="EMBL" id="BSDT01000001">
    <property type="protein sequence ID" value="GLI44394.1"/>
    <property type="molecule type" value="Genomic_DNA"/>
</dbReference>
<gene>
    <name evidence="2" type="ORF">GALLR39Z86_42440</name>
</gene>
<sequence length="63" mass="6617">MSDFNVIELMTAIVGSVAAGAAVTSAVIQLKAVKLELETKQKDQAVQEPSNHPKQSADGKPPQ</sequence>
<proteinExistence type="predicted"/>
<name>A0A9W6GCS8_9ACTN</name>
<evidence type="ECO:0000313" key="2">
    <source>
        <dbReference type="EMBL" id="GLI44394.1"/>
    </source>
</evidence>
<protein>
    <submittedName>
        <fullName evidence="2">Uncharacterized protein</fullName>
    </submittedName>
</protein>
<reference evidence="2" key="1">
    <citation type="submission" date="2022-12" db="EMBL/GenBank/DDBJ databases">
        <title>Reference genome sequencing for broad-spectrum identification of bacterial and archaeal isolates by mass spectrometry.</title>
        <authorList>
            <person name="Sekiguchi Y."/>
            <person name="Tourlousse D.M."/>
        </authorList>
    </citation>
    <scope>NUCLEOTIDE SEQUENCE</scope>
    <source>
        <strain evidence="2">LLR39Z86</strain>
    </source>
</reference>